<dbReference type="InterPro" id="IPR013761">
    <property type="entry name" value="SAM/pointed_sf"/>
</dbReference>
<sequence length="511" mass="55781">MANLDTDSPVIWPKWCYNNRPKNDKGVSEATVTKTPLSNKTRRKKIARSNASSGVKRERCTPEMEIGTGSSRSGSPYSPNSHSFQPQTPSNTEMPNNSCFSPPERFSPGNQNIASSKLMSEGLQMSRNYSDFMRSLAAKYNNSNPNDYQAQQTSSLISLMDSRSSCKELVSGEGSSQTSTFPLFNIPMSSFTSNAIATRKHSDLASTGSGSGKKERKEEFFTIPVLPLCGLVQDTNMHQGLPPGFPSNPTMDMSSTQALLSIVRSATARNAQQINTYFGGLASTQTSTTSLKRTAETVGIASQTPLDLSASVAKRPYVETQAQSIIRNRFHEHPSARTPTLESDTLLKRQYSPNDRKSPSRFVANVITAYVNANNAEKKVTAQNTVSVAQHASANCHLSCAAHACSPAAAEVREWSISHVVDFVRSIDLCKEYAQVFQDHSIDGSTLPLLTEEHLITNMNMKLGPALKLRSVLAKKIGHCAVCLHCVHCHAESTRVTPSPSLQDHKEFNNA</sequence>
<dbReference type="GO" id="GO:0035102">
    <property type="term" value="C:PRC1 complex"/>
    <property type="evidence" value="ECO:0007669"/>
    <property type="project" value="TreeGrafter"/>
</dbReference>
<dbReference type="SMART" id="SM00454">
    <property type="entry name" value="SAM"/>
    <property type="match status" value="1"/>
</dbReference>
<feature type="compositionally biased region" description="Polar residues" evidence="1">
    <location>
        <begin position="30"/>
        <end position="39"/>
    </location>
</feature>
<accession>A0A8J2RB24</accession>
<evidence type="ECO:0000259" key="2">
    <source>
        <dbReference type="PROSITE" id="PS50105"/>
    </source>
</evidence>
<dbReference type="AlphaFoldDB" id="A0A8J2RB24"/>
<evidence type="ECO:0000256" key="1">
    <source>
        <dbReference type="SAM" id="MobiDB-lite"/>
    </source>
</evidence>
<dbReference type="InterPro" id="IPR050548">
    <property type="entry name" value="PcG_chromatin_remod_factors"/>
</dbReference>
<name>A0A8J2RB24_9CRUS</name>
<dbReference type="Gene3D" id="1.10.150.50">
    <property type="entry name" value="Transcription Factor, Ets-1"/>
    <property type="match status" value="1"/>
</dbReference>
<gene>
    <name evidence="3" type="ORF">DGAL_LOCUS916</name>
</gene>
<evidence type="ECO:0000313" key="4">
    <source>
        <dbReference type="Proteomes" id="UP000789390"/>
    </source>
</evidence>
<feature type="region of interest" description="Disordered" evidence="1">
    <location>
        <begin position="13"/>
        <end position="113"/>
    </location>
</feature>
<dbReference type="Proteomes" id="UP000789390">
    <property type="component" value="Unassembled WGS sequence"/>
</dbReference>
<proteinExistence type="predicted"/>
<feature type="compositionally biased region" description="Polar residues" evidence="1">
    <location>
        <begin position="84"/>
        <end position="100"/>
    </location>
</feature>
<protein>
    <recommendedName>
        <fullName evidence="2">SAM domain-containing protein</fullName>
    </recommendedName>
</protein>
<dbReference type="InterPro" id="IPR001660">
    <property type="entry name" value="SAM"/>
</dbReference>
<dbReference type="SUPFAM" id="SSF47769">
    <property type="entry name" value="SAM/Pointed domain"/>
    <property type="match status" value="1"/>
</dbReference>
<feature type="compositionally biased region" description="Low complexity" evidence="1">
    <location>
        <begin position="69"/>
        <end position="83"/>
    </location>
</feature>
<reference evidence="3" key="1">
    <citation type="submission" date="2021-11" db="EMBL/GenBank/DDBJ databases">
        <authorList>
            <person name="Schell T."/>
        </authorList>
    </citation>
    <scope>NUCLEOTIDE SEQUENCE</scope>
    <source>
        <strain evidence="3">M5</strain>
    </source>
</reference>
<feature type="domain" description="SAM" evidence="2">
    <location>
        <begin position="415"/>
        <end position="464"/>
    </location>
</feature>
<dbReference type="GO" id="GO:0003682">
    <property type="term" value="F:chromatin binding"/>
    <property type="evidence" value="ECO:0007669"/>
    <property type="project" value="TreeGrafter"/>
</dbReference>
<dbReference type="OrthoDB" id="6433810at2759"/>
<dbReference type="GO" id="GO:0042393">
    <property type="term" value="F:histone binding"/>
    <property type="evidence" value="ECO:0007669"/>
    <property type="project" value="TreeGrafter"/>
</dbReference>
<comment type="caution">
    <text evidence="3">The sequence shown here is derived from an EMBL/GenBank/DDBJ whole genome shotgun (WGS) entry which is preliminary data.</text>
</comment>
<dbReference type="PANTHER" id="PTHR12247">
    <property type="entry name" value="POLYCOMB GROUP PROTEIN"/>
    <property type="match status" value="1"/>
</dbReference>
<dbReference type="Pfam" id="PF00536">
    <property type="entry name" value="SAM_1"/>
    <property type="match status" value="1"/>
</dbReference>
<evidence type="ECO:0000313" key="3">
    <source>
        <dbReference type="EMBL" id="CAH0098813.1"/>
    </source>
</evidence>
<dbReference type="PANTHER" id="PTHR12247:SF138">
    <property type="entry name" value="POLYHOMEOTIC DISTAL, ISOFORM A-RELATED"/>
    <property type="match status" value="1"/>
</dbReference>
<dbReference type="EMBL" id="CAKKLH010000008">
    <property type="protein sequence ID" value="CAH0098813.1"/>
    <property type="molecule type" value="Genomic_DNA"/>
</dbReference>
<dbReference type="GO" id="GO:0045892">
    <property type="term" value="P:negative regulation of DNA-templated transcription"/>
    <property type="evidence" value="ECO:0007669"/>
    <property type="project" value="TreeGrafter"/>
</dbReference>
<organism evidence="3 4">
    <name type="scientific">Daphnia galeata</name>
    <dbReference type="NCBI Taxonomy" id="27404"/>
    <lineage>
        <taxon>Eukaryota</taxon>
        <taxon>Metazoa</taxon>
        <taxon>Ecdysozoa</taxon>
        <taxon>Arthropoda</taxon>
        <taxon>Crustacea</taxon>
        <taxon>Branchiopoda</taxon>
        <taxon>Diplostraca</taxon>
        <taxon>Cladocera</taxon>
        <taxon>Anomopoda</taxon>
        <taxon>Daphniidae</taxon>
        <taxon>Daphnia</taxon>
    </lineage>
</organism>
<dbReference type="PROSITE" id="PS50105">
    <property type="entry name" value="SAM_DOMAIN"/>
    <property type="match status" value="1"/>
</dbReference>
<keyword evidence="4" id="KW-1185">Reference proteome</keyword>